<keyword evidence="6 9" id="KW-0822">Tryptophan biosynthesis</keyword>
<dbReference type="InterPro" id="IPR001240">
    <property type="entry name" value="PRAI_dom"/>
</dbReference>
<dbReference type="SUPFAM" id="SSF51366">
    <property type="entry name" value="Ribulose-phoshate binding barrel"/>
    <property type="match status" value="1"/>
</dbReference>
<keyword evidence="12" id="KW-1185">Reference proteome</keyword>
<keyword evidence="7 9" id="KW-0057">Aromatic amino acid biosynthesis</keyword>
<comment type="similarity">
    <text evidence="9">Belongs to the TrpF family.</text>
</comment>
<evidence type="ECO:0000256" key="6">
    <source>
        <dbReference type="ARBA" id="ARBA00022822"/>
    </source>
</evidence>
<evidence type="ECO:0000256" key="5">
    <source>
        <dbReference type="ARBA" id="ARBA00022605"/>
    </source>
</evidence>
<proteinExistence type="inferred from homology"/>
<dbReference type="EC" id="5.3.1.24" evidence="3 9"/>
<keyword evidence="5 9" id="KW-0028">Amino-acid biosynthesis</keyword>
<name>A0ABS5KAR4_9BACT</name>
<comment type="catalytic activity">
    <reaction evidence="1 9">
        <text>N-(5-phospho-beta-D-ribosyl)anthranilate = 1-(2-carboxyphenylamino)-1-deoxy-D-ribulose 5-phosphate</text>
        <dbReference type="Rhea" id="RHEA:21540"/>
        <dbReference type="ChEBI" id="CHEBI:18277"/>
        <dbReference type="ChEBI" id="CHEBI:58613"/>
        <dbReference type="EC" id="5.3.1.24"/>
    </reaction>
</comment>
<feature type="domain" description="N-(5'phosphoribosyl) anthranilate isomerase (PRAI)" evidence="10">
    <location>
        <begin position="8"/>
        <end position="203"/>
    </location>
</feature>
<dbReference type="RefSeq" id="WP_212227813.1">
    <property type="nucleotide sequence ID" value="NZ_JAGUCN010000009.1"/>
</dbReference>
<dbReference type="Gene3D" id="3.20.20.70">
    <property type="entry name" value="Aldolase class I"/>
    <property type="match status" value="1"/>
</dbReference>
<comment type="caution">
    <text evidence="11">The sequence shown here is derived from an EMBL/GenBank/DDBJ whole genome shotgun (WGS) entry which is preliminary data.</text>
</comment>
<evidence type="ECO:0000313" key="11">
    <source>
        <dbReference type="EMBL" id="MBS2211598.1"/>
    </source>
</evidence>
<dbReference type="InterPro" id="IPR013785">
    <property type="entry name" value="Aldolase_TIM"/>
</dbReference>
<evidence type="ECO:0000256" key="8">
    <source>
        <dbReference type="ARBA" id="ARBA00023235"/>
    </source>
</evidence>
<dbReference type="Proteomes" id="UP000721861">
    <property type="component" value="Unassembled WGS sequence"/>
</dbReference>
<dbReference type="PANTHER" id="PTHR42894:SF1">
    <property type="entry name" value="N-(5'-PHOSPHORIBOSYL)ANTHRANILATE ISOMERASE"/>
    <property type="match status" value="1"/>
</dbReference>
<dbReference type="InterPro" id="IPR044643">
    <property type="entry name" value="TrpF_fam"/>
</dbReference>
<reference evidence="11 12" key="1">
    <citation type="journal article" date="2014" name="Int. J. Syst. Evol. Microbiol.">
        <title>Carboxylicivirga gen. nov. in the family Marinilabiliaceae with two novel species, Carboxylicivirga mesophila sp. nov. and Carboxylicivirga taeanensis sp. nov., and reclassification of Cytophaga fermentans as Saccharicrinis fermentans gen. nov., comb. nov.</title>
        <authorList>
            <person name="Yang S.H."/>
            <person name="Seo H.S."/>
            <person name="Woo J.H."/>
            <person name="Oh H.M."/>
            <person name="Jang H."/>
            <person name="Lee J.H."/>
            <person name="Kim S.J."/>
            <person name="Kwon K.K."/>
        </authorList>
    </citation>
    <scope>NUCLEOTIDE SEQUENCE [LARGE SCALE GENOMIC DNA]</scope>
    <source>
        <strain evidence="11 12">JCM 18290</strain>
    </source>
</reference>
<dbReference type="EMBL" id="JAGUCN010000009">
    <property type="protein sequence ID" value="MBS2211598.1"/>
    <property type="molecule type" value="Genomic_DNA"/>
</dbReference>
<evidence type="ECO:0000256" key="1">
    <source>
        <dbReference type="ARBA" id="ARBA00001164"/>
    </source>
</evidence>
<dbReference type="Pfam" id="PF00697">
    <property type="entry name" value="PRAI"/>
    <property type="match status" value="1"/>
</dbReference>
<evidence type="ECO:0000256" key="9">
    <source>
        <dbReference type="HAMAP-Rule" id="MF_00135"/>
    </source>
</evidence>
<accession>A0ABS5KAR4</accession>
<dbReference type="HAMAP" id="MF_00135">
    <property type="entry name" value="PRAI"/>
    <property type="match status" value="1"/>
</dbReference>
<gene>
    <name evidence="9" type="primary">trpF</name>
    <name evidence="11" type="ORF">KEM09_09305</name>
</gene>
<evidence type="ECO:0000313" key="12">
    <source>
        <dbReference type="Proteomes" id="UP000721861"/>
    </source>
</evidence>
<dbReference type="CDD" id="cd00405">
    <property type="entry name" value="PRAI"/>
    <property type="match status" value="1"/>
</dbReference>
<organism evidence="11 12">
    <name type="scientific">Carboxylicivirga mesophila</name>
    <dbReference type="NCBI Taxonomy" id="1166478"/>
    <lineage>
        <taxon>Bacteria</taxon>
        <taxon>Pseudomonadati</taxon>
        <taxon>Bacteroidota</taxon>
        <taxon>Bacteroidia</taxon>
        <taxon>Marinilabiliales</taxon>
        <taxon>Marinilabiliaceae</taxon>
        <taxon>Carboxylicivirga</taxon>
    </lineage>
</organism>
<evidence type="ECO:0000256" key="4">
    <source>
        <dbReference type="ARBA" id="ARBA00022272"/>
    </source>
</evidence>
<comment type="pathway">
    <text evidence="2 9">Amino-acid biosynthesis; L-tryptophan biosynthesis; L-tryptophan from chorismate: step 3/5.</text>
</comment>
<keyword evidence="8 9" id="KW-0413">Isomerase</keyword>
<sequence length="214" mass="24664">MKPAPEIKVCGMRDSSNIQELIELKPDYIGFIFYEKSPRYVEKPPHAQMDASIKKVGVFVNASERTINEKRIAFGLDIIQLHGDESPELCFILKQSGAQVMKVFRIDELFDFQQTRRYQDYCDYFLFDTQTKAFGGSGQKFNWQLLKNYNNARPVFLSGGIGPDDVADIQHLEHLNLKAIDINSKFEIKPALKDIPRLSEFFKAIRPTQHEQAE</sequence>
<evidence type="ECO:0000256" key="2">
    <source>
        <dbReference type="ARBA" id="ARBA00004664"/>
    </source>
</evidence>
<dbReference type="InterPro" id="IPR011060">
    <property type="entry name" value="RibuloseP-bd_barrel"/>
</dbReference>
<evidence type="ECO:0000256" key="3">
    <source>
        <dbReference type="ARBA" id="ARBA00012572"/>
    </source>
</evidence>
<evidence type="ECO:0000259" key="10">
    <source>
        <dbReference type="Pfam" id="PF00697"/>
    </source>
</evidence>
<dbReference type="PANTHER" id="PTHR42894">
    <property type="entry name" value="N-(5'-PHOSPHORIBOSYL)ANTHRANILATE ISOMERASE"/>
    <property type="match status" value="1"/>
</dbReference>
<dbReference type="GO" id="GO:0016853">
    <property type="term" value="F:isomerase activity"/>
    <property type="evidence" value="ECO:0007669"/>
    <property type="project" value="UniProtKB-KW"/>
</dbReference>
<protein>
    <recommendedName>
        <fullName evidence="4 9">N-(5'-phosphoribosyl)anthranilate isomerase</fullName>
        <shortName evidence="9">PRAI</shortName>
        <ecNumber evidence="3 9">5.3.1.24</ecNumber>
    </recommendedName>
</protein>
<evidence type="ECO:0000256" key="7">
    <source>
        <dbReference type="ARBA" id="ARBA00023141"/>
    </source>
</evidence>